<keyword evidence="8" id="KW-0862">Zinc</keyword>
<comment type="caution">
    <text evidence="15">The sequence shown here is derived from an EMBL/GenBank/DDBJ whole genome shotgun (WGS) entry which is preliminary data.</text>
</comment>
<feature type="transmembrane region" description="Helical" evidence="13">
    <location>
        <begin position="117"/>
        <end position="137"/>
    </location>
</feature>
<dbReference type="GO" id="GO:0046872">
    <property type="term" value="F:metal ion binding"/>
    <property type="evidence" value="ECO:0007669"/>
    <property type="project" value="UniProtKB-KW"/>
</dbReference>
<accession>A0A398BKA7</accession>
<feature type="transmembrane region" description="Helical" evidence="13">
    <location>
        <begin position="158"/>
        <end position="176"/>
    </location>
</feature>
<dbReference type="Pfam" id="PF02163">
    <property type="entry name" value="Peptidase_M50"/>
    <property type="match status" value="2"/>
</dbReference>
<comment type="cofactor">
    <cofactor evidence="1">
        <name>Zn(2+)</name>
        <dbReference type="ChEBI" id="CHEBI:29105"/>
    </cofactor>
</comment>
<dbReference type="GO" id="GO:0016020">
    <property type="term" value="C:membrane"/>
    <property type="evidence" value="ECO:0007669"/>
    <property type="project" value="UniProtKB-SubCell"/>
</dbReference>
<keyword evidence="9 13" id="KW-1133">Transmembrane helix</keyword>
<feature type="transmembrane region" description="Helical" evidence="13">
    <location>
        <begin position="182"/>
        <end position="199"/>
    </location>
</feature>
<evidence type="ECO:0000256" key="12">
    <source>
        <dbReference type="PROSITE-ProRule" id="PRU00703"/>
    </source>
</evidence>
<feature type="transmembrane region" description="Helical" evidence="13">
    <location>
        <begin position="84"/>
        <end position="105"/>
    </location>
</feature>
<evidence type="ECO:0000313" key="16">
    <source>
        <dbReference type="Proteomes" id="UP000266016"/>
    </source>
</evidence>
<keyword evidence="12" id="KW-0129">CBS domain</keyword>
<dbReference type="CDD" id="cd06161">
    <property type="entry name" value="S2P-M50_SpoIVFB"/>
    <property type="match status" value="1"/>
</dbReference>
<dbReference type="InterPro" id="IPR000644">
    <property type="entry name" value="CBS_dom"/>
</dbReference>
<keyword evidence="10" id="KW-0482">Metalloprotease</keyword>
<feature type="domain" description="CBS" evidence="14">
    <location>
        <begin position="222"/>
        <end position="278"/>
    </location>
</feature>
<evidence type="ECO:0000256" key="8">
    <source>
        <dbReference type="ARBA" id="ARBA00022833"/>
    </source>
</evidence>
<keyword evidence="6" id="KW-0479">Metal-binding</keyword>
<evidence type="ECO:0000256" key="3">
    <source>
        <dbReference type="ARBA" id="ARBA00007931"/>
    </source>
</evidence>
<dbReference type="InterPro" id="IPR008915">
    <property type="entry name" value="Peptidase_M50"/>
</dbReference>
<dbReference type="GO" id="GO:0008237">
    <property type="term" value="F:metallopeptidase activity"/>
    <property type="evidence" value="ECO:0007669"/>
    <property type="project" value="UniProtKB-KW"/>
</dbReference>
<dbReference type="InterPro" id="IPR046342">
    <property type="entry name" value="CBS_dom_sf"/>
</dbReference>
<dbReference type="GO" id="GO:0006508">
    <property type="term" value="P:proteolysis"/>
    <property type="evidence" value="ECO:0007669"/>
    <property type="project" value="UniProtKB-KW"/>
</dbReference>
<gene>
    <name evidence="15" type="ORF">D1953_04825</name>
</gene>
<evidence type="ECO:0000256" key="5">
    <source>
        <dbReference type="ARBA" id="ARBA00022692"/>
    </source>
</evidence>
<sequence>MNEYGKLLLKINVHPTLWFVVGISVLTAHFREMMMLLVIVFVHEMGHAVCAQYFKWRIKSIQLLPFGGTLETEEYGNKSLKEDIAVVLAGPLQHIWLIGGAYILYLLSFLSYDVYQVFFHMNIILVLFNLLPIWPLDGGRLLFNGIALYVSFLEAQKYTLYISAIFAVFAFVTWVVLDPLNLNAWMIAFFLSISLFFEWRQRYYAFMRFLLQRHYGHSKDLMTLKPIKVDVNEPIYKVLELFQRGCKHSIIVMKNGKESGTLDETELLYAYFSQKRTEDKIGDLLYSY</sequence>
<protein>
    <submittedName>
        <fullName evidence="15">Stage IV sporulation protein FB</fullName>
    </submittedName>
</protein>
<comment type="similarity">
    <text evidence="3">Belongs to the peptidase M50B family.</text>
</comment>
<evidence type="ECO:0000256" key="2">
    <source>
        <dbReference type="ARBA" id="ARBA00004141"/>
    </source>
</evidence>
<evidence type="ECO:0000259" key="14">
    <source>
        <dbReference type="PROSITE" id="PS51371"/>
    </source>
</evidence>
<evidence type="ECO:0000256" key="9">
    <source>
        <dbReference type="ARBA" id="ARBA00022989"/>
    </source>
</evidence>
<dbReference type="PROSITE" id="PS51371">
    <property type="entry name" value="CBS"/>
    <property type="match status" value="1"/>
</dbReference>
<keyword evidence="5 13" id="KW-0812">Transmembrane</keyword>
<name>A0A398BKA7_9BACI</name>
<evidence type="ECO:0000256" key="11">
    <source>
        <dbReference type="ARBA" id="ARBA00023136"/>
    </source>
</evidence>
<evidence type="ECO:0000256" key="6">
    <source>
        <dbReference type="ARBA" id="ARBA00022723"/>
    </source>
</evidence>
<dbReference type="PANTHER" id="PTHR39188:SF3">
    <property type="entry name" value="STAGE IV SPORULATION PROTEIN FB"/>
    <property type="match status" value="1"/>
</dbReference>
<keyword evidence="4" id="KW-0645">Protease</keyword>
<dbReference type="Proteomes" id="UP000266016">
    <property type="component" value="Unassembled WGS sequence"/>
</dbReference>
<dbReference type="AlphaFoldDB" id="A0A398BKA7"/>
<evidence type="ECO:0000256" key="1">
    <source>
        <dbReference type="ARBA" id="ARBA00001947"/>
    </source>
</evidence>
<keyword evidence="11 13" id="KW-0472">Membrane</keyword>
<organism evidence="15 16">
    <name type="scientific">Peribacillus asahii</name>
    <dbReference type="NCBI Taxonomy" id="228899"/>
    <lineage>
        <taxon>Bacteria</taxon>
        <taxon>Bacillati</taxon>
        <taxon>Bacillota</taxon>
        <taxon>Bacilli</taxon>
        <taxon>Bacillales</taxon>
        <taxon>Bacillaceae</taxon>
        <taxon>Peribacillus</taxon>
    </lineage>
</organism>
<evidence type="ECO:0000256" key="4">
    <source>
        <dbReference type="ARBA" id="ARBA00022670"/>
    </source>
</evidence>
<dbReference type="EMBL" id="QWVS01000009">
    <property type="protein sequence ID" value="RID88180.1"/>
    <property type="molecule type" value="Genomic_DNA"/>
</dbReference>
<comment type="subcellular location">
    <subcellularLocation>
        <location evidence="2">Membrane</location>
        <topology evidence="2">Multi-pass membrane protein</topology>
    </subcellularLocation>
</comment>
<evidence type="ECO:0000256" key="7">
    <source>
        <dbReference type="ARBA" id="ARBA00022801"/>
    </source>
</evidence>
<reference evidence="15 16" key="1">
    <citation type="submission" date="2018-08" db="EMBL/GenBank/DDBJ databases">
        <title>Bacillus jemisoniae sp. nov., Bacillus chryseoplanitiae sp. nov., Bacillus resnikiae sp. nov., and Bacillus frankliniae sp. nov., isolated from Viking spacecraft and associated surfaces.</title>
        <authorList>
            <person name="Seuylemezian A."/>
            <person name="Vaishampayan P."/>
        </authorList>
    </citation>
    <scope>NUCLEOTIDE SEQUENCE [LARGE SCALE GENOMIC DNA]</scope>
    <source>
        <strain evidence="15 16">MA001</strain>
    </source>
</reference>
<keyword evidence="16" id="KW-1185">Reference proteome</keyword>
<keyword evidence="7" id="KW-0378">Hydrolase</keyword>
<dbReference type="SUPFAM" id="SSF54631">
    <property type="entry name" value="CBS-domain pair"/>
    <property type="match status" value="1"/>
</dbReference>
<proteinExistence type="inferred from homology"/>
<dbReference type="RefSeq" id="WP_119116032.1">
    <property type="nucleotide sequence ID" value="NZ_QWVS01000009.1"/>
</dbReference>
<dbReference type="PANTHER" id="PTHR39188">
    <property type="entry name" value="MEMBRANE-ASSOCIATED ZINC METALLOPROTEASE M50B"/>
    <property type="match status" value="1"/>
</dbReference>
<evidence type="ECO:0000256" key="10">
    <source>
        <dbReference type="ARBA" id="ARBA00023049"/>
    </source>
</evidence>
<evidence type="ECO:0000256" key="13">
    <source>
        <dbReference type="SAM" id="Phobius"/>
    </source>
</evidence>
<evidence type="ECO:0000313" key="15">
    <source>
        <dbReference type="EMBL" id="RID88180.1"/>
    </source>
</evidence>